<accession>A0AAJ6B7J8</accession>
<dbReference type="Gene3D" id="2.160.20.120">
    <property type="match status" value="1"/>
</dbReference>
<dbReference type="AlphaFoldDB" id="A0AAJ6B7J8"/>
<dbReference type="PANTHER" id="PTHR39200:SF1">
    <property type="entry name" value="AUTO-TRANSPORTER ADHESIN HEAD GIN DOMAIN-CONTAINING PROTEIN-RELATED"/>
    <property type="match status" value="1"/>
</dbReference>
<dbReference type="EMBL" id="CP119313">
    <property type="protein sequence ID" value="WEK21182.1"/>
    <property type="molecule type" value="Genomic_DNA"/>
</dbReference>
<dbReference type="InterPro" id="IPR021255">
    <property type="entry name" value="DUF2807"/>
</dbReference>
<dbReference type="PROSITE" id="PS51257">
    <property type="entry name" value="PROKAR_LIPOPROTEIN"/>
    <property type="match status" value="1"/>
</dbReference>
<reference evidence="2" key="1">
    <citation type="submission" date="2023-03" db="EMBL/GenBank/DDBJ databases">
        <title>Andean soil-derived lignocellulolytic bacterial consortium as a source of novel taxa and putative plastic-active enzymes.</title>
        <authorList>
            <person name="Diaz-Garcia L."/>
            <person name="Chuvochina M."/>
            <person name="Feuerriegel G."/>
            <person name="Bunk B."/>
            <person name="Sproer C."/>
            <person name="Streit W.R."/>
            <person name="Rodriguez L.M."/>
            <person name="Overmann J."/>
            <person name="Jimenez D.J."/>
        </authorList>
    </citation>
    <scope>NUCLEOTIDE SEQUENCE</scope>
    <source>
        <strain evidence="2">MAG 3858</strain>
    </source>
</reference>
<sequence>MKTLTLSTLIIILFASCSKERITANGDKITEVRTLGQFIGVNTNGTNTIHINYGTEFKVELSGSNNLLPYFKTNVMSSTLYLGYEKANVQHDDVEVYITLPVIKKVAIGGASHVNIEGPFLTTDYFRSSISGTGEVIIKDLFESDEVSIDISGDGKADLQKINCKKAEIEISGKGEASVKVKDKLKASISGSGKIYYIGDPEVDASISGSGKVIKF</sequence>
<feature type="domain" description="Putative auto-transporter adhesin head GIN" evidence="1">
    <location>
        <begin position="38"/>
        <end position="159"/>
    </location>
</feature>
<name>A0AAJ6B7J8_9SPHI</name>
<protein>
    <submittedName>
        <fullName evidence="2">DUF2807 domain-containing protein</fullName>
    </submittedName>
</protein>
<dbReference type="Pfam" id="PF10988">
    <property type="entry name" value="DUF2807"/>
    <property type="match status" value="1"/>
</dbReference>
<evidence type="ECO:0000313" key="3">
    <source>
        <dbReference type="Proteomes" id="UP001214530"/>
    </source>
</evidence>
<dbReference type="PANTHER" id="PTHR39200">
    <property type="entry name" value="HYPOTHETICAL EXPORTED PROTEIN"/>
    <property type="match status" value="1"/>
</dbReference>
<gene>
    <name evidence="2" type="ORF">P0Y49_08515</name>
</gene>
<dbReference type="Proteomes" id="UP001214530">
    <property type="component" value="Chromosome"/>
</dbReference>
<proteinExistence type="predicted"/>
<evidence type="ECO:0000259" key="1">
    <source>
        <dbReference type="Pfam" id="PF10988"/>
    </source>
</evidence>
<organism evidence="2 3">
    <name type="scientific">Candidatus Pedobacter colombiensis</name>
    <dbReference type="NCBI Taxonomy" id="3121371"/>
    <lineage>
        <taxon>Bacteria</taxon>
        <taxon>Pseudomonadati</taxon>
        <taxon>Bacteroidota</taxon>
        <taxon>Sphingobacteriia</taxon>
        <taxon>Sphingobacteriales</taxon>
        <taxon>Sphingobacteriaceae</taxon>
        <taxon>Pedobacter</taxon>
    </lineage>
</organism>
<evidence type="ECO:0000313" key="2">
    <source>
        <dbReference type="EMBL" id="WEK21182.1"/>
    </source>
</evidence>